<keyword evidence="2" id="KW-1185">Reference proteome</keyword>
<gene>
    <name evidence="1" type="ORF">CGK74_18525</name>
</gene>
<accession>A0A235ETL3</accession>
<protein>
    <submittedName>
        <fullName evidence="1">Uncharacterized protein</fullName>
    </submittedName>
</protein>
<organism evidence="1 2">
    <name type="scientific">Thauera propionica</name>
    <dbReference type="NCBI Taxonomy" id="2019431"/>
    <lineage>
        <taxon>Bacteria</taxon>
        <taxon>Pseudomonadati</taxon>
        <taxon>Pseudomonadota</taxon>
        <taxon>Betaproteobacteria</taxon>
        <taxon>Rhodocyclales</taxon>
        <taxon>Zoogloeaceae</taxon>
        <taxon>Thauera</taxon>
    </lineage>
</organism>
<dbReference type="RefSeq" id="WP_094269834.1">
    <property type="nucleotide sequence ID" value="NZ_NOIH01000049.1"/>
</dbReference>
<sequence length="80" mass="8907">MPYFIVTMEGGVFEKLIVEADHEVQAYETADDISGCADLGEPVDMSATLAEEVIGQPYPIFSRASVDAMWLKREQDHEGR</sequence>
<evidence type="ECO:0000313" key="1">
    <source>
        <dbReference type="EMBL" id="OYD52354.1"/>
    </source>
</evidence>
<reference evidence="1 2" key="1">
    <citation type="submission" date="2017-07" db="EMBL/GenBank/DDBJ databases">
        <title>Thauera sp. KNDSS-Mac4 genome sequence and assembly.</title>
        <authorList>
            <person name="Mayilraj S."/>
        </authorList>
    </citation>
    <scope>NUCLEOTIDE SEQUENCE [LARGE SCALE GENOMIC DNA]</scope>
    <source>
        <strain evidence="1 2">KNDSS-Mac4</strain>
    </source>
</reference>
<name>A0A235ETL3_9RHOO</name>
<proteinExistence type="predicted"/>
<dbReference type="AlphaFoldDB" id="A0A235ETL3"/>
<dbReference type="Proteomes" id="UP000215181">
    <property type="component" value="Unassembled WGS sequence"/>
</dbReference>
<dbReference type="EMBL" id="NOIH01000049">
    <property type="protein sequence ID" value="OYD52354.1"/>
    <property type="molecule type" value="Genomic_DNA"/>
</dbReference>
<evidence type="ECO:0000313" key="2">
    <source>
        <dbReference type="Proteomes" id="UP000215181"/>
    </source>
</evidence>
<comment type="caution">
    <text evidence="1">The sequence shown here is derived from an EMBL/GenBank/DDBJ whole genome shotgun (WGS) entry which is preliminary data.</text>
</comment>